<protein>
    <submittedName>
        <fullName evidence="2">Uncharacterized protein</fullName>
    </submittedName>
</protein>
<proteinExistence type="predicted"/>
<organism evidence="2 3">
    <name type="scientific">Platanthera zijinensis</name>
    <dbReference type="NCBI Taxonomy" id="2320716"/>
    <lineage>
        <taxon>Eukaryota</taxon>
        <taxon>Viridiplantae</taxon>
        <taxon>Streptophyta</taxon>
        <taxon>Embryophyta</taxon>
        <taxon>Tracheophyta</taxon>
        <taxon>Spermatophyta</taxon>
        <taxon>Magnoliopsida</taxon>
        <taxon>Liliopsida</taxon>
        <taxon>Asparagales</taxon>
        <taxon>Orchidaceae</taxon>
        <taxon>Orchidoideae</taxon>
        <taxon>Orchideae</taxon>
        <taxon>Orchidinae</taxon>
        <taxon>Platanthera</taxon>
    </lineage>
</organism>
<name>A0AAP0AZI0_9ASPA</name>
<accession>A0AAP0AZI0</accession>
<reference evidence="2 3" key="1">
    <citation type="journal article" date="2022" name="Nat. Plants">
        <title>Genomes of leafy and leafless Platanthera orchids illuminate the evolution of mycoheterotrophy.</title>
        <authorList>
            <person name="Li M.H."/>
            <person name="Liu K.W."/>
            <person name="Li Z."/>
            <person name="Lu H.C."/>
            <person name="Ye Q.L."/>
            <person name="Zhang D."/>
            <person name="Wang J.Y."/>
            <person name="Li Y.F."/>
            <person name="Zhong Z.M."/>
            <person name="Liu X."/>
            <person name="Yu X."/>
            <person name="Liu D.K."/>
            <person name="Tu X.D."/>
            <person name="Liu B."/>
            <person name="Hao Y."/>
            <person name="Liao X.Y."/>
            <person name="Jiang Y.T."/>
            <person name="Sun W.H."/>
            <person name="Chen J."/>
            <person name="Chen Y.Q."/>
            <person name="Ai Y."/>
            <person name="Zhai J.W."/>
            <person name="Wu S.S."/>
            <person name="Zhou Z."/>
            <person name="Hsiao Y.Y."/>
            <person name="Wu W.L."/>
            <person name="Chen Y.Y."/>
            <person name="Lin Y.F."/>
            <person name="Hsu J.L."/>
            <person name="Li C.Y."/>
            <person name="Wang Z.W."/>
            <person name="Zhao X."/>
            <person name="Zhong W.Y."/>
            <person name="Ma X.K."/>
            <person name="Ma L."/>
            <person name="Huang J."/>
            <person name="Chen G.Z."/>
            <person name="Huang M.Z."/>
            <person name="Huang L."/>
            <person name="Peng D.H."/>
            <person name="Luo Y.B."/>
            <person name="Zou S.Q."/>
            <person name="Chen S.P."/>
            <person name="Lan S."/>
            <person name="Tsai W.C."/>
            <person name="Van de Peer Y."/>
            <person name="Liu Z.J."/>
        </authorList>
    </citation>
    <scope>NUCLEOTIDE SEQUENCE [LARGE SCALE GENOMIC DNA]</scope>
    <source>
        <strain evidence="2">Lor287</strain>
    </source>
</reference>
<sequence>MHVHSVNTSKSGLPSSMSRRAASKRQTNPYTDPTPSPGKSSSGQVFLPAPSSFTWN</sequence>
<feature type="compositionally biased region" description="Polar residues" evidence="1">
    <location>
        <begin position="1"/>
        <end position="44"/>
    </location>
</feature>
<dbReference type="Proteomes" id="UP001418222">
    <property type="component" value="Unassembled WGS sequence"/>
</dbReference>
<dbReference type="EMBL" id="JBBWWQ010000018">
    <property type="protein sequence ID" value="KAK8921076.1"/>
    <property type="molecule type" value="Genomic_DNA"/>
</dbReference>
<feature type="region of interest" description="Disordered" evidence="1">
    <location>
        <begin position="1"/>
        <end position="56"/>
    </location>
</feature>
<keyword evidence="3" id="KW-1185">Reference proteome</keyword>
<comment type="caution">
    <text evidence="2">The sequence shown here is derived from an EMBL/GenBank/DDBJ whole genome shotgun (WGS) entry which is preliminary data.</text>
</comment>
<gene>
    <name evidence="2" type="ORF">KSP39_PZI020158</name>
</gene>
<evidence type="ECO:0000313" key="2">
    <source>
        <dbReference type="EMBL" id="KAK8921076.1"/>
    </source>
</evidence>
<dbReference type="AlphaFoldDB" id="A0AAP0AZI0"/>
<evidence type="ECO:0000256" key="1">
    <source>
        <dbReference type="SAM" id="MobiDB-lite"/>
    </source>
</evidence>
<evidence type="ECO:0000313" key="3">
    <source>
        <dbReference type="Proteomes" id="UP001418222"/>
    </source>
</evidence>